<keyword evidence="14 19" id="KW-0472">Membrane</keyword>
<organism evidence="20">
    <name type="scientific">Pohorje myodes paramyxovirus 1</name>
    <dbReference type="NCBI Taxonomy" id="2116604"/>
    <lineage>
        <taxon>Viruses</taxon>
        <taxon>Riboviria</taxon>
        <taxon>Orthornavirae</taxon>
        <taxon>Negarnaviricota</taxon>
        <taxon>Haploviricotina</taxon>
        <taxon>Monjiviricetes</taxon>
        <taxon>Mononegavirales</taxon>
        <taxon>Paramyxoviridae</taxon>
        <taxon>Orthoparamyxovirinae</taxon>
        <taxon>Jeilongvirus</taxon>
        <taxon>Jeilongvirus myodesis</taxon>
    </lineage>
</organism>
<keyword evidence="9" id="KW-0946">Virion</keyword>
<evidence type="ECO:0000256" key="17">
    <source>
        <dbReference type="RuleBase" id="RU004216"/>
    </source>
</evidence>
<keyword evidence="13 19" id="KW-1133">Transmembrane helix</keyword>
<reference evidence="20" key="1">
    <citation type="submission" date="2017-11" db="EMBL/GenBank/DDBJ databases">
        <title>Discovery of three new Paramyxovirus species in rodents: expansion of the proposed genus 'Jeilong virus'.</title>
        <authorList>
            <person name="Vanmechelen B."/>
            <person name="Bletsa M."/>
            <person name="Vrancken B."/>
            <person name="Gryseels S."/>
            <person name="Leirs H."/>
            <person name="Gouy de Bellocq J."/>
            <person name="Lemey P."/>
            <person name="Maes P."/>
        </authorList>
    </citation>
    <scope>NUCLEOTIDE SEQUENCE</scope>
    <source>
        <strain evidence="20">TT02/05</strain>
    </source>
</reference>
<feature type="compositionally biased region" description="Low complexity" evidence="18">
    <location>
        <begin position="1039"/>
        <end position="1048"/>
    </location>
</feature>
<gene>
    <name evidence="20" type="primary">G</name>
</gene>
<evidence type="ECO:0000256" key="3">
    <source>
        <dbReference type="ARBA" id="ARBA00007701"/>
    </source>
</evidence>
<evidence type="ECO:0000256" key="14">
    <source>
        <dbReference type="ARBA" id="ARBA00023136"/>
    </source>
</evidence>
<dbReference type="GO" id="GO:0055036">
    <property type="term" value="C:virion membrane"/>
    <property type="evidence" value="ECO:0007669"/>
    <property type="project" value="UniProtKB-SubCell"/>
</dbReference>
<keyword evidence="8" id="KW-1161">Viral attachment to host cell</keyword>
<keyword evidence="6" id="KW-0945">Host-virus interaction</keyword>
<keyword evidence="15" id="KW-0325">Glycoprotein</keyword>
<dbReference type="InterPro" id="IPR016285">
    <property type="entry name" value="Hemagglutn-neuramid"/>
</dbReference>
<keyword evidence="11 17" id="KW-0261">Viral envelope protein</keyword>
<dbReference type="InterPro" id="IPR000665">
    <property type="entry name" value="Hemagglutn/HN"/>
</dbReference>
<dbReference type="GO" id="GO:0020002">
    <property type="term" value="C:host cell plasma membrane"/>
    <property type="evidence" value="ECO:0007669"/>
    <property type="project" value="UniProtKB-SubCell"/>
</dbReference>
<dbReference type="Pfam" id="PF00423">
    <property type="entry name" value="HN"/>
    <property type="match status" value="1"/>
</dbReference>
<evidence type="ECO:0000256" key="5">
    <source>
        <dbReference type="ARBA" id="ARBA00022546"/>
    </source>
</evidence>
<dbReference type="GO" id="GO:0019062">
    <property type="term" value="P:virion attachment to host cell"/>
    <property type="evidence" value="ECO:0007669"/>
    <property type="project" value="UniProtKB-KW"/>
</dbReference>
<dbReference type="EMBL" id="MG516455">
    <property type="protein sequence ID" value="AVM86047.1"/>
    <property type="molecule type" value="Viral_cRNA"/>
</dbReference>
<keyword evidence="21" id="KW-1185">Reference proteome</keyword>
<sequence>MNPLAVHTAAMSNFYGVNATQTTDARKENHIGGQDVFRYTSMIVGLLSLFTIIALNVTNIIYLTESGGTMESIKNSQQSLSGSMKETTGILIEDLKPKTDLINSMVGYNIPTQLSLIYSTIKNDVLKQCTPTFMFNNTICPVAEHPIHSSYFEEINLSSFAACALPNGRVVMNSEVTYTEYPSFIPGSTSPGSCVRLPSFSLSPTIFAYSHTIMGHGCSELDVGDHYFSLGRIADHGHENPVFETITEWFINDKVNRRSCTVAAGQYEGWMGCVIMTETFLDDLSSRDTGRVSITYLDVYGRKREWIYTRSEIRFDQNYASLYFSVGSGVVIGDNVHFLIWGNLYFPIEEPAFCTAPQCRTFNQQQCNQAQRPEAFGGHQMVNGILSFKTTTRGKPVLSVRTFSPKLIPLGTEGRLIHFQNINRTYIYLRSTGWHALPLTGRIIFTVPLNIEWIQQTAVSRPGRSPCGASSRCPQQCVTGVYTDLFPMGPNYEYSMTAFLDSETDRVNPTLAFINTGSIIYRKTLTQSNQKAGYTTTTCFIFKLRIWCLSIVELSPSTITEFEPVPFLYQLDVGCRMSPSGQIMPLSYGERSLSIGPYKPARKECYLEQVGDQYYLIISIPNSIQAYTIRDLDPEKIPHTGLYINDICPVLLNVYTTMSATARMMTAIMVGQWQFRPVNRPGGTRVNLPNKLANATRNEMYSPEDPGHSYYVDRLIDQYNYQTLPEGALVEICLKLNRGNNLTIIQDIQCRVYKYSRVKSNWSIGPTSSPTGITMRDMITQLNKFSTAFSPPLQCNHSFPCPCPCNCSSTIGTTKEPLTRLQHNNSTHTRTAGLNTSHNRLLSTTIKSAHVTNSSKRRDQDSATHSHTSPETPASQTEKHHTATHPHTPPTKDQTGATGHPAANETSHHPTPRTTTNPDIHHTTPPPGNPQPGNTAPHPEAATKAPTTTPQPRTNHTADAAPQADPPQKLNPTEQPIKTPTPTTTPTAPTTYPNRTTEPNPENNDTPIHPHNDPTRDTTTSPANHNTLDPHGDPEAEGTTTSETTSRSKPAGDTKETEHETLDSPKDPHVDTTTSATTTDEGVDKTSTNTTQHAHPTPKQRSQTTDNTTRPDSPQQDTSTQTDTPRDQPNSPGADPGQPPPTDPPEEQREGGQPDNKKQEETSSNNTKPEDAKITPDKAESRETSKPNSSIPTKEEERPNSQPLLRGGESQTLRLSNIEDLHIDDTSPSHTSHSEVQPTPKPPSEENPSFELIDVSHNNPKPDESLTKPCYQIDRHCTDNYLSTIGPLIDCYNKTEEVLCRLQTQTIDYMEKNCPGGYLNTSMASILGVAYSEYGDCRRGESLKPGHNYICMINGTSYLADREFICRKPSYKVMTNLTTTKLFHSSQSPFDTVGHLIGKYPFSYQEFIEWAGHYYPRPTEYMCGLGEFCGYTFVFFLSPDFNAYFEPTIYYKSIEKLNRSPIQIYNLCGRVFEVADQLTEPYHNVIVTPLKNKVLILRSLSYNDFADLGGNKTSCDTILQRRAYFSVETSVAKEARKNKGKLEAVTKSPNEKITRMKRATNPSYGATPSYDTFGDLILSALESLWYKRR</sequence>
<evidence type="ECO:0000256" key="18">
    <source>
        <dbReference type="SAM" id="MobiDB-lite"/>
    </source>
</evidence>
<feature type="transmembrane region" description="Helical" evidence="19">
    <location>
        <begin position="36"/>
        <end position="55"/>
    </location>
</feature>
<protein>
    <submittedName>
        <fullName evidence="20">G protein</fullName>
    </submittedName>
</protein>
<dbReference type="GO" id="GO:0019031">
    <property type="term" value="C:viral envelope"/>
    <property type="evidence" value="ECO:0007669"/>
    <property type="project" value="UniProtKB-KW"/>
</dbReference>
<proteinExistence type="inferred from homology"/>
<keyword evidence="12" id="KW-0735">Signal-anchor</keyword>
<feature type="compositionally biased region" description="Polar residues" evidence="18">
    <location>
        <begin position="1085"/>
        <end position="1110"/>
    </location>
</feature>
<keyword evidence="5 17" id="KW-0348">Hemagglutinin</keyword>
<evidence type="ECO:0000256" key="1">
    <source>
        <dbReference type="ARBA" id="ARBA00004208"/>
    </source>
</evidence>
<evidence type="ECO:0000256" key="9">
    <source>
        <dbReference type="ARBA" id="ARBA00022844"/>
    </source>
</evidence>
<evidence type="ECO:0000256" key="8">
    <source>
        <dbReference type="ARBA" id="ARBA00022804"/>
    </source>
</evidence>
<dbReference type="SMR" id="A0A2P1GJA9"/>
<accession>A0A2P1GJA9</accession>
<dbReference type="KEGG" id="vg:65100045"/>
<keyword evidence="4" id="KW-1032">Host cell membrane</keyword>
<dbReference type="SUPFAM" id="SSF50939">
    <property type="entry name" value="Sialidases"/>
    <property type="match status" value="1"/>
</dbReference>
<name>A0A2P1GJA9_9MONO</name>
<evidence type="ECO:0000256" key="6">
    <source>
        <dbReference type="ARBA" id="ARBA00022581"/>
    </source>
</evidence>
<feature type="compositionally biased region" description="Basic and acidic residues" evidence="18">
    <location>
        <begin position="1146"/>
        <end position="1161"/>
    </location>
</feature>
<dbReference type="GO" id="GO:0046718">
    <property type="term" value="P:symbiont entry into host cell"/>
    <property type="evidence" value="ECO:0007669"/>
    <property type="project" value="UniProtKB-KW"/>
</dbReference>
<evidence type="ECO:0000256" key="2">
    <source>
        <dbReference type="ARBA" id="ARBA00004336"/>
    </source>
</evidence>
<dbReference type="GeneID" id="65100045"/>
<evidence type="ECO:0000313" key="21">
    <source>
        <dbReference type="Proteomes" id="UP000297102"/>
    </source>
</evidence>
<evidence type="ECO:0000256" key="13">
    <source>
        <dbReference type="ARBA" id="ARBA00022989"/>
    </source>
</evidence>
<evidence type="ECO:0000256" key="19">
    <source>
        <dbReference type="SAM" id="Phobius"/>
    </source>
</evidence>
<feature type="region of interest" description="Disordered" evidence="18">
    <location>
        <begin position="845"/>
        <end position="1210"/>
    </location>
</feature>
<comment type="subcellular location">
    <subcellularLocation>
        <location evidence="2">Host cell membrane</location>
        <topology evidence="2">Single-pass type II membrane protein</topology>
    </subcellularLocation>
    <subcellularLocation>
        <location evidence="1">Virion membrane</location>
        <topology evidence="1">Single-pass type II membrane protein</topology>
    </subcellularLocation>
</comment>
<dbReference type="RefSeq" id="YP_010085023.1">
    <property type="nucleotide sequence ID" value="NC_055168.1"/>
</dbReference>
<dbReference type="Gene3D" id="2.120.10.10">
    <property type="match status" value="1"/>
</dbReference>
<dbReference type="InterPro" id="IPR036278">
    <property type="entry name" value="Sialidase_sf"/>
</dbReference>
<feature type="compositionally biased region" description="Basic and acidic residues" evidence="18">
    <location>
        <begin position="1050"/>
        <end position="1070"/>
    </location>
</feature>
<evidence type="ECO:0000256" key="12">
    <source>
        <dbReference type="ARBA" id="ARBA00022968"/>
    </source>
</evidence>
<evidence type="ECO:0000256" key="16">
    <source>
        <dbReference type="ARBA" id="ARBA00023296"/>
    </source>
</evidence>
<evidence type="ECO:0000256" key="15">
    <source>
        <dbReference type="ARBA" id="ARBA00023180"/>
    </source>
</evidence>
<dbReference type="GO" id="GO:0004308">
    <property type="term" value="F:exo-alpha-sialidase activity"/>
    <property type="evidence" value="ECO:0007669"/>
    <property type="project" value="InterPro"/>
</dbReference>
<dbReference type="Proteomes" id="UP000297102">
    <property type="component" value="Segment"/>
</dbReference>
<feature type="compositionally biased region" description="Low complexity" evidence="18">
    <location>
        <begin position="1111"/>
        <end position="1136"/>
    </location>
</feature>
<feature type="compositionally biased region" description="Polar residues" evidence="18">
    <location>
        <begin position="845"/>
        <end position="854"/>
    </location>
</feature>
<dbReference type="CDD" id="cd15469">
    <property type="entry name" value="HN"/>
    <property type="match status" value="1"/>
</dbReference>
<evidence type="ECO:0000256" key="7">
    <source>
        <dbReference type="ARBA" id="ARBA00022692"/>
    </source>
</evidence>
<evidence type="ECO:0000256" key="4">
    <source>
        <dbReference type="ARBA" id="ARBA00022511"/>
    </source>
</evidence>
<evidence type="ECO:0000313" key="20">
    <source>
        <dbReference type="EMBL" id="AVM86047.1"/>
    </source>
</evidence>
<feature type="compositionally biased region" description="Polar residues" evidence="18">
    <location>
        <begin position="1228"/>
        <end position="1237"/>
    </location>
</feature>
<feature type="compositionally biased region" description="Basic and acidic residues" evidence="18">
    <location>
        <begin position="1168"/>
        <end position="1185"/>
    </location>
</feature>
<keyword evidence="16" id="KW-1160">Virus entry into host cell</keyword>
<dbReference type="GO" id="GO:0046789">
    <property type="term" value="F:host cell surface receptor binding"/>
    <property type="evidence" value="ECO:0007669"/>
    <property type="project" value="InterPro"/>
</dbReference>
<feature type="compositionally biased region" description="Polar residues" evidence="18">
    <location>
        <begin position="1017"/>
        <end position="1027"/>
    </location>
</feature>
<keyword evidence="7 19" id="KW-0812">Transmembrane</keyword>
<feature type="compositionally biased region" description="Low complexity" evidence="18">
    <location>
        <begin position="931"/>
        <end position="1007"/>
    </location>
</feature>
<comment type="similarity">
    <text evidence="3 17">Belongs to the paramyxoviruses hemagglutinin-neuraminidase family.</text>
</comment>
<evidence type="ECO:0000256" key="11">
    <source>
        <dbReference type="ARBA" id="ARBA00022879"/>
    </source>
</evidence>
<keyword evidence="10" id="KW-1043">Host membrane</keyword>
<feature type="compositionally biased region" description="Polar residues" evidence="18">
    <location>
        <begin position="865"/>
        <end position="876"/>
    </location>
</feature>
<feature type="region of interest" description="Disordered" evidence="18">
    <location>
        <begin position="1223"/>
        <end position="1266"/>
    </location>
</feature>
<evidence type="ECO:0000256" key="10">
    <source>
        <dbReference type="ARBA" id="ARBA00022870"/>
    </source>
</evidence>